<reference evidence="1 2" key="1">
    <citation type="submission" date="2020-08" db="EMBL/GenBank/DDBJ databases">
        <title>Sequencing the genomes of 1000 actinobacteria strains.</title>
        <authorList>
            <person name="Klenk H.-P."/>
        </authorList>
    </citation>
    <scope>NUCLEOTIDE SEQUENCE [LARGE SCALE GENOMIC DNA]</scope>
    <source>
        <strain evidence="1 2">DSM 45084</strain>
    </source>
</reference>
<accession>A0A7W7T9M4</accession>
<organism evidence="1 2">
    <name type="scientific">Saccharothrix violaceirubra</name>
    <dbReference type="NCBI Taxonomy" id="413306"/>
    <lineage>
        <taxon>Bacteria</taxon>
        <taxon>Bacillati</taxon>
        <taxon>Actinomycetota</taxon>
        <taxon>Actinomycetes</taxon>
        <taxon>Pseudonocardiales</taxon>
        <taxon>Pseudonocardiaceae</taxon>
        <taxon>Saccharothrix</taxon>
    </lineage>
</organism>
<keyword evidence="2" id="KW-1185">Reference proteome</keyword>
<protein>
    <submittedName>
        <fullName evidence="1">Uncharacterized protein</fullName>
    </submittedName>
</protein>
<evidence type="ECO:0000313" key="2">
    <source>
        <dbReference type="Proteomes" id="UP000542674"/>
    </source>
</evidence>
<evidence type="ECO:0000313" key="1">
    <source>
        <dbReference type="EMBL" id="MBB4969089.1"/>
    </source>
</evidence>
<proteinExistence type="predicted"/>
<dbReference type="RefSeq" id="WP_184674797.1">
    <property type="nucleotide sequence ID" value="NZ_BAABAI010000043.1"/>
</dbReference>
<name>A0A7W7T9M4_9PSEU</name>
<dbReference type="EMBL" id="JACHJS010000001">
    <property type="protein sequence ID" value="MBB4969089.1"/>
    <property type="molecule type" value="Genomic_DNA"/>
</dbReference>
<gene>
    <name evidence="1" type="ORF">F4559_006448</name>
</gene>
<dbReference type="Proteomes" id="UP000542674">
    <property type="component" value="Unassembled WGS sequence"/>
</dbReference>
<comment type="caution">
    <text evidence="1">The sequence shown here is derived from an EMBL/GenBank/DDBJ whole genome shotgun (WGS) entry which is preliminary data.</text>
</comment>
<sequence>MVAYRNERTGEVHEPEPGSWMAERLASLPDVWTPFETAETVTPARPVKGARKAEWVDYAMSRGYSRADAESLSRDDLARLFDEDQD</sequence>
<dbReference type="AlphaFoldDB" id="A0A7W7T9M4"/>